<accession>A0A821HE51</accession>
<protein>
    <submittedName>
        <fullName evidence="1">Uncharacterized protein</fullName>
    </submittedName>
</protein>
<dbReference type="InterPro" id="IPR037293">
    <property type="entry name" value="Gal_Oxidase_central_sf"/>
</dbReference>
<name>A0A821HE51_9BILA</name>
<dbReference type="Proteomes" id="UP000663873">
    <property type="component" value="Unassembled WGS sequence"/>
</dbReference>
<keyword evidence="2" id="KW-1185">Reference proteome</keyword>
<dbReference type="SUPFAM" id="SSF117281">
    <property type="entry name" value="Kelch motif"/>
    <property type="match status" value="1"/>
</dbReference>
<comment type="caution">
    <text evidence="1">The sequence shown here is derived from an EMBL/GenBank/DDBJ whole genome shotgun (WGS) entry which is preliminary data.</text>
</comment>
<dbReference type="AlphaFoldDB" id="A0A821HE51"/>
<sequence length="52" mass="5718">STGIWTTLNNMNNVRQEYAAVVLKNRQVLVTGGTDTSALSSCELYDLQQTRG</sequence>
<dbReference type="InterPro" id="IPR015915">
    <property type="entry name" value="Kelch-typ_b-propeller"/>
</dbReference>
<evidence type="ECO:0000313" key="2">
    <source>
        <dbReference type="Proteomes" id="UP000663873"/>
    </source>
</evidence>
<proteinExistence type="predicted"/>
<evidence type="ECO:0000313" key="1">
    <source>
        <dbReference type="EMBL" id="CAF4679516.1"/>
    </source>
</evidence>
<organism evidence="1 2">
    <name type="scientific">Rotaria socialis</name>
    <dbReference type="NCBI Taxonomy" id="392032"/>
    <lineage>
        <taxon>Eukaryota</taxon>
        <taxon>Metazoa</taxon>
        <taxon>Spiralia</taxon>
        <taxon>Gnathifera</taxon>
        <taxon>Rotifera</taxon>
        <taxon>Eurotatoria</taxon>
        <taxon>Bdelloidea</taxon>
        <taxon>Philodinida</taxon>
        <taxon>Philodinidae</taxon>
        <taxon>Rotaria</taxon>
    </lineage>
</organism>
<dbReference type="Gene3D" id="2.130.10.80">
    <property type="entry name" value="Galactose oxidase/kelch, beta-propeller"/>
    <property type="match status" value="1"/>
</dbReference>
<dbReference type="EMBL" id="CAJOBP010032598">
    <property type="protein sequence ID" value="CAF4679516.1"/>
    <property type="molecule type" value="Genomic_DNA"/>
</dbReference>
<reference evidence="1" key="1">
    <citation type="submission" date="2021-02" db="EMBL/GenBank/DDBJ databases">
        <authorList>
            <person name="Nowell W R."/>
        </authorList>
    </citation>
    <scope>NUCLEOTIDE SEQUENCE</scope>
</reference>
<feature type="non-terminal residue" evidence="1">
    <location>
        <position position="1"/>
    </location>
</feature>
<gene>
    <name evidence="1" type="ORF">UJA718_LOCUS35171</name>
</gene>